<gene>
    <name evidence="2" type="ORF">MNBD_BACTEROID01-1068</name>
</gene>
<dbReference type="SUPFAM" id="SSF50156">
    <property type="entry name" value="PDZ domain-like"/>
    <property type="match status" value="1"/>
</dbReference>
<reference evidence="2" key="1">
    <citation type="submission" date="2018-06" db="EMBL/GenBank/DDBJ databases">
        <authorList>
            <person name="Zhirakovskaya E."/>
        </authorList>
    </citation>
    <scope>NUCLEOTIDE SEQUENCE</scope>
</reference>
<sequence>MKTIKTSVWLSIALTAILLISNPLKQYAQDQKNAQVLDQNITLYAEDEPLSDVIEKICDYLNINYSYNSALVEGKKITLNVSNKPIKHIFDQLMKDFYLIFEIEDNILVVRDYVPLKESIDYERDTRNFANLNKGFHFINPKKKSISLKFKSASNLIIIPVTINNSDTLNFILDTGVRYPIITELPFVNKLNLNYLKPVKIKGLGEGVELTAYKSGNNKIQIKGMVANNQEVQMIIDENFQISHILGIPVHGLIGLNLFKDYIVKIDYINERIHLYKPEYYKYRDRKKDIVMPIHFEANKPYVRTSIVMHDLTEVPVKLLIDTGASDAIWLSTKSDNRIKLPERHVETFLGTGLNGDIYGKKGRIGGIWVGPLILPEPIVAFPESELIDRIITSNDRNGTLGAEILRRFTVTIDYRNKRLTLHPTSKIKDPFNYNMSGMEVINPIPGLPIFTVTNIRKDSPAFFAGIKEDDQILSVNHLRRMSLSLNDIHLLFQSKEDKKIKIRVLRDGEEIQTSFVLKKLF</sequence>
<protein>
    <recommendedName>
        <fullName evidence="1">PDZ domain-containing protein</fullName>
    </recommendedName>
</protein>
<name>A0A3B0UFU2_9ZZZZ</name>
<feature type="domain" description="PDZ" evidence="1">
    <location>
        <begin position="435"/>
        <end position="509"/>
    </location>
</feature>
<evidence type="ECO:0000259" key="1">
    <source>
        <dbReference type="SMART" id="SM00228"/>
    </source>
</evidence>
<dbReference type="EMBL" id="UOEP01000095">
    <property type="protein sequence ID" value="VAW19184.1"/>
    <property type="molecule type" value="Genomic_DNA"/>
</dbReference>
<dbReference type="InterPro" id="IPR001478">
    <property type="entry name" value="PDZ"/>
</dbReference>
<dbReference type="Pfam" id="PF13650">
    <property type="entry name" value="Asp_protease_2"/>
    <property type="match status" value="2"/>
</dbReference>
<evidence type="ECO:0000313" key="2">
    <source>
        <dbReference type="EMBL" id="VAW19184.1"/>
    </source>
</evidence>
<dbReference type="Pfam" id="PF13180">
    <property type="entry name" value="PDZ_2"/>
    <property type="match status" value="1"/>
</dbReference>
<dbReference type="SMART" id="SM00228">
    <property type="entry name" value="PDZ"/>
    <property type="match status" value="1"/>
</dbReference>
<dbReference type="InterPro" id="IPR021109">
    <property type="entry name" value="Peptidase_aspartic_dom_sf"/>
</dbReference>
<dbReference type="InterPro" id="IPR036034">
    <property type="entry name" value="PDZ_sf"/>
</dbReference>
<dbReference type="AlphaFoldDB" id="A0A3B0UFU2"/>
<dbReference type="Gene3D" id="2.40.70.10">
    <property type="entry name" value="Acid Proteases"/>
    <property type="match status" value="2"/>
</dbReference>
<dbReference type="Gene3D" id="3.55.50.30">
    <property type="match status" value="1"/>
</dbReference>
<organism evidence="2">
    <name type="scientific">hydrothermal vent metagenome</name>
    <dbReference type="NCBI Taxonomy" id="652676"/>
    <lineage>
        <taxon>unclassified sequences</taxon>
        <taxon>metagenomes</taxon>
        <taxon>ecological metagenomes</taxon>
    </lineage>
</organism>
<proteinExistence type="predicted"/>
<accession>A0A3B0UFU2</accession>
<dbReference type="Gene3D" id="2.30.42.10">
    <property type="match status" value="1"/>
</dbReference>